<reference evidence="2" key="2">
    <citation type="submission" date="2010-05" db="EMBL/GenBank/DDBJ databases">
        <authorList>
            <person name="Almeida L.G."/>
            <person name="Nicolas M.F."/>
            <person name="Souza R.C."/>
            <person name="Vasconcelos A.T.R."/>
        </authorList>
    </citation>
    <scope>NUCLEOTIDE SEQUENCE</scope>
</reference>
<organism evidence="2">
    <name type="scientific">Anopheles darlingi</name>
    <name type="common">Mosquito</name>
    <dbReference type="NCBI Taxonomy" id="43151"/>
    <lineage>
        <taxon>Eukaryota</taxon>
        <taxon>Metazoa</taxon>
        <taxon>Ecdysozoa</taxon>
        <taxon>Arthropoda</taxon>
        <taxon>Hexapoda</taxon>
        <taxon>Insecta</taxon>
        <taxon>Pterygota</taxon>
        <taxon>Neoptera</taxon>
        <taxon>Endopterygota</taxon>
        <taxon>Diptera</taxon>
        <taxon>Nematocera</taxon>
        <taxon>Culicoidea</taxon>
        <taxon>Culicidae</taxon>
        <taxon>Anophelinae</taxon>
        <taxon>Anopheles</taxon>
    </lineage>
</organism>
<sequence>MSARDRSSSNDRSRRDSKERSSSKYRRRSPSRPPSRQSPLIQGDRESRNRNSDWNARSFNSRWDNPNPSSSRFSSSDSYRRKNGRECVGSSLNDPINSTQYASGSYNNSSFATGTQPGLFHPQYYDFAADSTMFPFPGSFMNYADSSKNAVSTCTNELIDRLIMDEAYRMISNAARPMQPTLYPYPPPNIDHIQPQSRIAEVAERTSTPPSNIPSIEVAEKHDNDCISTEKPVVPNTSATDLSLSAPSTIGERSRVLLERSAEQVTRKLIDQLATMNKSNLKEMINNPGSKYETALKNHARNKLRAEIRRQLKNINLTTTSRPDDEVGNFRPDESIDADKIPDALLQQIGQVLDFEFFNQLDPETEETGNDHTPIVIDISDTVDKIDNKPKTLCAEVDDMTNSPKSSYGFVHLLSDSDVDMDNTADKAPALPSVEANVVSRPNGINNLMSSHALQSVTLSSELLSEIISTAKIVGCTSNSKMQVHPTQSAQNVEAHNETISLLSDKQQNLKKIKDPICTQSQNEYSSMAFESDIPSLLTPDANQTKTGQKLNSKKTLKVKKGILRNDESSTIADINGSETNNRRKILPNPTKDEAPSAHTICPLTNDANIFSVTPHKDNELRTKSPTAVPILCVSTNPSKAAVGSKNGSRGILQVKPNLASRKRTAPFNRKPSVSSIPTSTHDSELRTKSPTPVAISSLSTRETIPEFNSNLRPWDRHNSRHSWSRYPGWRNNETMITDPPRSSVAGFLSTNDKRLDARVGDQYMSLGGFSLTYEHQSSDRPIRGKTRHPWIVKPSDIRAYHRNIVPSINGSDAESISSDQSRLAVHQAVSEISTNHAQSSDTSSLNATHCLHSNNPIEGVTGSTNGTRKLPSKAVLPIVDDEPLAKEMKNIIKEKLLTRRDKLQSHSPSPKTAYVLAPSDSLLPIESDQSSSPVEDVQKVKIMQVVQTNRQNRHSCSAPEEPLSQRKREEVLPTDSSAGIQRMTLEQEFNEPVPTPQSDHQLPNEQCSMKLRNQIYQQPNDIDALTPRDLDASPRVINEPSAIDVGDSHNDTETFSCSISIDDNRKQQPRGTAADNLSYGNDINMLERAGVGKEVGVVPKDSSLTEDAEEVSQVQTRLFENVQENTPHLRTVPLASLTINETNIQENTQQMCNDYPMVCVHSWATEQDSHLSQETVSSQRGINSPSPPRPIMADNSKESGEIDSESPYRMPHKLTQSIASSLDGIESIDMETMVLLRRKMDIDAEIMKLDAERMSIDQQLIKKHNERSRQMNRLRMALFTSIEGDNCPTNGTDKQMLACKDDANSPPICTKLGERSMQVEDTSAGLQEAHLAGSGQERTIRRITRLSENSELMRIFKRRRLLSERSSDDNPLTEDGLLIEQ</sequence>
<evidence type="ECO:0000313" key="2">
    <source>
        <dbReference type="EMBL" id="ETN60476.1"/>
    </source>
</evidence>
<feature type="compositionally biased region" description="Basic and acidic residues" evidence="1">
    <location>
        <begin position="1"/>
        <end position="22"/>
    </location>
</feature>
<accession>W5J926</accession>
<protein>
    <submittedName>
        <fullName evidence="2 3">Uncharacterized protein</fullName>
    </submittedName>
</protein>
<reference evidence="2" key="3">
    <citation type="journal article" date="2013" name="Nucleic Acids Res.">
        <title>The genome of Anopheles darlingi, the main neotropical malaria vector.</title>
        <authorList>
            <person name="Marinotti O."/>
            <person name="Cerqueira G.C."/>
            <person name="de Almeida L.G."/>
            <person name="Ferro M.I."/>
            <person name="Loreto E.L."/>
            <person name="Zaha A."/>
            <person name="Teixeira S.M."/>
            <person name="Wespiser A.R."/>
            <person name="Almeida E Silva A."/>
            <person name="Schlindwein A.D."/>
            <person name="Pacheco A.C."/>
            <person name="Silva A.L."/>
            <person name="Graveley B.R."/>
            <person name="Walenz B.P."/>
            <person name="Lima Bde A."/>
            <person name="Ribeiro C.A."/>
            <person name="Nunes-Silva C.G."/>
            <person name="de Carvalho C.R."/>
            <person name="Soares C.M."/>
            <person name="de Menezes C.B."/>
            <person name="Matiolli C."/>
            <person name="Caffrey D."/>
            <person name="Araujo D.A."/>
            <person name="de Oliveira D.M."/>
            <person name="Golenbock D."/>
            <person name="Grisard E.C."/>
            <person name="Fantinatti-Garboggini F."/>
            <person name="de Carvalho F.M."/>
            <person name="Barcellos F.G."/>
            <person name="Prosdocimi F."/>
            <person name="May G."/>
            <person name="Azevedo Junior G.M."/>
            <person name="Guimaraes G.M."/>
            <person name="Goldman G.H."/>
            <person name="Padilha I.Q."/>
            <person name="Batista Jda S."/>
            <person name="Ferro J.A."/>
            <person name="Ribeiro J.M."/>
            <person name="Fietto J.L."/>
            <person name="Dabbas K.M."/>
            <person name="Cerdeira L."/>
            <person name="Agnez-Lima L.F."/>
            <person name="Brocchi M."/>
            <person name="de Carvalho M.O."/>
            <person name="Teixeira Mde M."/>
            <person name="Diniz Maia Mde M."/>
            <person name="Goldman M.H."/>
            <person name="Cruz Schneider M.P."/>
            <person name="Felipe M.S."/>
            <person name="Hungria M."/>
            <person name="Nicolas M.F."/>
            <person name="Pereira M."/>
            <person name="Montes M.A."/>
            <person name="Cantao M.E."/>
            <person name="Vincentz M."/>
            <person name="Rafael M.S."/>
            <person name="Silverman N."/>
            <person name="Stoco P.H."/>
            <person name="Souza R.C."/>
            <person name="Vicentini R."/>
            <person name="Gazzinelli R.T."/>
            <person name="Neves Rde O."/>
            <person name="Silva R."/>
            <person name="Astolfi-Filho S."/>
            <person name="Maciel T.E."/>
            <person name="Urmenyi T.P."/>
            <person name="Tadei W.P."/>
            <person name="Camargo E.P."/>
            <person name="de Vasconcelos A.T."/>
        </authorList>
    </citation>
    <scope>NUCLEOTIDE SEQUENCE</scope>
</reference>
<dbReference type="OMA" id="PRVINEP"/>
<feature type="region of interest" description="Disordered" evidence="1">
    <location>
        <begin position="1"/>
        <end position="96"/>
    </location>
</feature>
<feature type="compositionally biased region" description="Polar residues" evidence="1">
    <location>
        <begin position="672"/>
        <end position="681"/>
    </location>
</feature>
<dbReference type="Proteomes" id="UP000000673">
    <property type="component" value="Unassembled WGS sequence"/>
</dbReference>
<reference evidence="2 4" key="1">
    <citation type="journal article" date="2010" name="BMC Genomics">
        <title>Combination of measures distinguishes pre-miRNAs from other stem-loops in the genome of the newly sequenced Anopheles darlingi.</title>
        <authorList>
            <person name="Mendes N.D."/>
            <person name="Freitas A.T."/>
            <person name="Vasconcelos A.T."/>
            <person name="Sagot M.F."/>
        </authorList>
    </citation>
    <scope>NUCLEOTIDE SEQUENCE</scope>
</reference>
<feature type="region of interest" description="Disordered" evidence="1">
    <location>
        <begin position="1171"/>
        <end position="1209"/>
    </location>
</feature>
<gene>
    <name evidence="2" type="ORF">AND_007900</name>
</gene>
<reference evidence="3" key="4">
    <citation type="submission" date="2015-06" db="UniProtKB">
        <authorList>
            <consortium name="EnsemblMetazoa"/>
        </authorList>
    </citation>
    <scope>IDENTIFICATION</scope>
</reference>
<feature type="region of interest" description="Disordered" evidence="1">
    <location>
        <begin position="951"/>
        <end position="975"/>
    </location>
</feature>
<keyword evidence="4" id="KW-1185">Reference proteome</keyword>
<dbReference type="EnsemblMetazoa" id="ADAC007900-RA">
    <property type="protein sequence ID" value="ADAC007900-PA"/>
    <property type="gene ID" value="ADAC007900"/>
</dbReference>
<feature type="region of interest" description="Disordered" evidence="1">
    <location>
        <begin position="573"/>
        <end position="598"/>
    </location>
</feature>
<dbReference type="HOGENOM" id="CLU_255523_0_0_1"/>
<dbReference type="STRING" id="43151.W5J926"/>
<evidence type="ECO:0000313" key="4">
    <source>
        <dbReference type="Proteomes" id="UP000000673"/>
    </source>
</evidence>
<dbReference type="EMBL" id="ADMH02001927">
    <property type="protein sequence ID" value="ETN60476.1"/>
    <property type="molecule type" value="Genomic_DNA"/>
</dbReference>
<dbReference type="VEuPathDB" id="VectorBase:ADAR2_008424"/>
<feature type="compositionally biased region" description="Polar residues" evidence="1">
    <location>
        <begin position="52"/>
        <end position="68"/>
    </location>
</feature>
<evidence type="ECO:0000256" key="1">
    <source>
        <dbReference type="SAM" id="MobiDB-lite"/>
    </source>
</evidence>
<name>W5J926_ANODA</name>
<dbReference type="VEuPathDB" id="VectorBase:ADAC007900"/>
<feature type="region of interest" description="Disordered" evidence="1">
    <location>
        <begin position="665"/>
        <end position="694"/>
    </location>
</feature>
<dbReference type="eggNOG" id="KOG1721">
    <property type="taxonomic scope" value="Eukaryota"/>
</dbReference>
<evidence type="ECO:0000313" key="3">
    <source>
        <dbReference type="EnsemblMetazoa" id="ADAC007900-PA"/>
    </source>
</evidence>
<feature type="compositionally biased region" description="Polar residues" evidence="1">
    <location>
        <begin position="1171"/>
        <end position="1185"/>
    </location>
</feature>
<proteinExistence type="predicted"/>